<dbReference type="OrthoDB" id="5293604at2"/>
<dbReference type="SUPFAM" id="SSF158710">
    <property type="entry name" value="PSPTO4464-like"/>
    <property type="match status" value="1"/>
</dbReference>
<evidence type="ECO:0000256" key="1">
    <source>
        <dbReference type="ARBA" id="ARBA00022490"/>
    </source>
</evidence>
<dbReference type="HAMAP" id="MF_00765">
    <property type="entry name" value="DarP"/>
    <property type="match status" value="1"/>
</dbReference>
<dbReference type="HOGENOM" id="CLU_106757_2_0_6"/>
<keyword evidence="2 5" id="KW-0690">Ribosome biogenesis</keyword>
<evidence type="ECO:0000256" key="6">
    <source>
        <dbReference type="SAM" id="MobiDB-lite"/>
    </source>
</evidence>
<dbReference type="GO" id="GO:0043022">
    <property type="term" value="F:ribosome binding"/>
    <property type="evidence" value="ECO:0007669"/>
    <property type="project" value="UniProtKB-UniRule"/>
</dbReference>
<reference evidence="8" key="1">
    <citation type="journal article" date="2013" name="BMC Microbiol.">
        <title>Taxonomy and evolution of bacteriochlorophyll a-containing members of the OM60/NOR5 clade of marine gammaproteobacteria: description of Luminiphilus syltensis gen. nov., sp. nov., reclassification of Haliea rubra as Pseudohaliea rubra gen. nov., comb. nov., and emendation of Chromatocurvus halotolerans.</title>
        <authorList>
            <person name="Spring S."/>
            <person name="Riedel T."/>
            <person name="Sproer C."/>
            <person name="Yan S."/>
            <person name="Harder J."/>
            <person name="Fuchs B.M."/>
        </authorList>
    </citation>
    <scope>NUCLEOTIDE SEQUENCE [LARGE SCALE GENOMIC DNA]</scope>
    <source>
        <strain evidence="8">NOR51-B</strain>
    </source>
</reference>
<proteinExistence type="inferred from homology"/>
<dbReference type="Gene3D" id="1.10.60.30">
    <property type="entry name" value="PSPTO4464-like domains"/>
    <property type="match status" value="2"/>
</dbReference>
<dbReference type="AlphaFoldDB" id="B8KR92"/>
<evidence type="ECO:0000256" key="3">
    <source>
        <dbReference type="ARBA" id="ARBA00022730"/>
    </source>
</evidence>
<dbReference type="InterPro" id="IPR006839">
    <property type="entry name" value="DarP"/>
</dbReference>
<dbReference type="CDD" id="cd16331">
    <property type="entry name" value="YjgA-like"/>
    <property type="match status" value="1"/>
</dbReference>
<dbReference type="Proteomes" id="UP000004699">
    <property type="component" value="Unassembled WGS sequence"/>
</dbReference>
<dbReference type="InterPro" id="IPR023153">
    <property type="entry name" value="DarP_sf"/>
</dbReference>
<keyword evidence="3 5" id="KW-0699">rRNA-binding</keyword>
<sequence>MNTAPDSSAEHDPEDLTPSKSARKREMHALQAIGTRLVALSDNELATIPIEDETLREAIDLARRLNARGGLRRQMQFIGKLMRTIDPQPIEDALQALDGKHQATAAQFHRLEALRDGLIESGDGGINAVLAALPQAEPSQLRQLLRQHRKCLAAGKPSAVPRKLFRYLKSLDEISNDY</sequence>
<dbReference type="EMBL" id="DS999411">
    <property type="protein sequence ID" value="EED35597.1"/>
    <property type="molecule type" value="Genomic_DNA"/>
</dbReference>
<organism evidence="7 8">
    <name type="scientific">Luminiphilus syltensis NOR5-1B</name>
    <dbReference type="NCBI Taxonomy" id="565045"/>
    <lineage>
        <taxon>Bacteria</taxon>
        <taxon>Pseudomonadati</taxon>
        <taxon>Pseudomonadota</taxon>
        <taxon>Gammaproteobacteria</taxon>
        <taxon>Cellvibrionales</taxon>
        <taxon>Halieaceae</taxon>
        <taxon>Luminiphilus</taxon>
    </lineage>
</organism>
<dbReference type="PANTHER" id="PTHR38101:SF1">
    <property type="entry name" value="UPF0307 PROTEIN YJGA"/>
    <property type="match status" value="1"/>
</dbReference>
<evidence type="ECO:0000256" key="5">
    <source>
        <dbReference type="HAMAP-Rule" id="MF_00765"/>
    </source>
</evidence>
<keyword evidence="1 5" id="KW-0963">Cytoplasm</keyword>
<name>B8KR92_9GAMM</name>
<keyword evidence="4 5" id="KW-0694">RNA-binding</keyword>
<dbReference type="eggNOG" id="COG3028">
    <property type="taxonomic scope" value="Bacteria"/>
</dbReference>
<dbReference type="NCBIfam" id="NF003593">
    <property type="entry name" value="PRK05255.1-1"/>
    <property type="match status" value="1"/>
</dbReference>
<dbReference type="GO" id="GO:0019843">
    <property type="term" value="F:rRNA binding"/>
    <property type="evidence" value="ECO:0007669"/>
    <property type="project" value="UniProtKB-UniRule"/>
</dbReference>
<evidence type="ECO:0000256" key="4">
    <source>
        <dbReference type="ARBA" id="ARBA00022884"/>
    </source>
</evidence>
<dbReference type="PIRSF" id="PIRSF016183">
    <property type="entry name" value="UCP016183"/>
    <property type="match status" value="1"/>
</dbReference>
<comment type="function">
    <text evidence="5">Member of a network of 50S ribosomal subunit biogenesis factors which assembles along the 30S-50S interface, preventing incorrect 23S rRNA structures from forming. Promotes peptidyl transferase center (PTC) maturation.</text>
</comment>
<evidence type="ECO:0000256" key="2">
    <source>
        <dbReference type="ARBA" id="ARBA00022517"/>
    </source>
</evidence>
<gene>
    <name evidence="5" type="primary">darP</name>
    <name evidence="7" type="ORF">NOR51B_1543</name>
</gene>
<keyword evidence="8" id="KW-1185">Reference proteome</keyword>
<protein>
    <recommendedName>
        <fullName evidence="5">Dual-action ribosomal maturation protein DarP</fullName>
    </recommendedName>
    <alternativeName>
        <fullName evidence="5">Large ribosomal subunit assembly factor DarP</fullName>
    </alternativeName>
</protein>
<feature type="region of interest" description="Disordered" evidence="6">
    <location>
        <begin position="1"/>
        <end position="22"/>
    </location>
</feature>
<dbReference type="Pfam" id="PF04751">
    <property type="entry name" value="DarP"/>
    <property type="match status" value="1"/>
</dbReference>
<evidence type="ECO:0000313" key="7">
    <source>
        <dbReference type="EMBL" id="EED35597.1"/>
    </source>
</evidence>
<evidence type="ECO:0000313" key="8">
    <source>
        <dbReference type="Proteomes" id="UP000004699"/>
    </source>
</evidence>
<dbReference type="STRING" id="565045.NOR51B_1543"/>
<accession>B8KR92</accession>
<comment type="subcellular location">
    <subcellularLocation>
        <location evidence="5">Cytoplasm</location>
    </subcellularLocation>
    <text evidence="5">Associates with late stage pre-50S ribosomal subunits.</text>
</comment>
<comment type="similarity">
    <text evidence="5">Belongs to the DarP family.</text>
</comment>
<dbReference type="GO" id="GO:0005829">
    <property type="term" value="C:cytosol"/>
    <property type="evidence" value="ECO:0007669"/>
    <property type="project" value="TreeGrafter"/>
</dbReference>
<dbReference type="PANTHER" id="PTHR38101">
    <property type="entry name" value="UPF0307 PROTEIN YJGA"/>
    <property type="match status" value="1"/>
</dbReference>
<dbReference type="GO" id="GO:1902626">
    <property type="term" value="P:assembly of large subunit precursor of preribosome"/>
    <property type="evidence" value="ECO:0007669"/>
    <property type="project" value="UniProtKB-UniRule"/>
</dbReference>
<dbReference type="RefSeq" id="WP_009020343.1">
    <property type="nucleotide sequence ID" value="NZ_DS999411.1"/>
</dbReference>